<name>A0A519BAN5_9DELT</name>
<dbReference type="GO" id="GO:0016740">
    <property type="term" value="F:transferase activity"/>
    <property type="evidence" value="ECO:0007669"/>
    <property type="project" value="UniProtKB-KW"/>
</dbReference>
<dbReference type="AlphaFoldDB" id="A0A519BAN5"/>
<gene>
    <name evidence="2" type="ORF">EVJ47_06285</name>
</gene>
<accession>A0A519BAN5</accession>
<organism evidence="2 3">
    <name type="scientific">Candidatus Acidulodesulfobacterium ferriphilum</name>
    <dbReference type="NCBI Taxonomy" id="2597223"/>
    <lineage>
        <taxon>Bacteria</taxon>
        <taxon>Deltaproteobacteria</taxon>
        <taxon>Candidatus Acidulodesulfobacterales</taxon>
        <taxon>Candidatus Acidulodesulfobacterium</taxon>
    </lineage>
</organism>
<dbReference type="Gene3D" id="3.90.550.10">
    <property type="entry name" value="Spore Coat Polysaccharide Biosynthesis Protein SpsA, Chain A"/>
    <property type="match status" value="1"/>
</dbReference>
<sequence length="245" mass="27791">MSNIINIPEKALILAGGFGTRLRSVISDIPKPMADINGKPFLSYLFDYILNQGAGIEELILSVGYKHERIIDYYGNKYGILNLKYAIEDKPLGTGGAIKNAINKFGGDNEILILNGDTFFNIDIKKLYEFHRNKNSALTIALKKMENSDRYGFIEIDITDKIMKFLEKGHGHVMSGFINGGIYILNKSFLDNIENSYPFSFEKDIIERYYGCGKFYGINFNGCFIDIGVPEDYERAKAILKHFFI</sequence>
<keyword evidence="2" id="KW-0808">Transferase</keyword>
<dbReference type="InterPro" id="IPR029044">
    <property type="entry name" value="Nucleotide-diphossugar_trans"/>
</dbReference>
<dbReference type="Proteomes" id="UP000320813">
    <property type="component" value="Unassembled WGS sequence"/>
</dbReference>
<feature type="domain" description="Nucleotidyl transferase" evidence="1">
    <location>
        <begin position="10"/>
        <end position="238"/>
    </location>
</feature>
<dbReference type="CDD" id="cd06915">
    <property type="entry name" value="NTP_transferase_WcbM_like"/>
    <property type="match status" value="1"/>
</dbReference>
<dbReference type="EMBL" id="SGBD01000003">
    <property type="protein sequence ID" value="RZD14274.1"/>
    <property type="molecule type" value="Genomic_DNA"/>
</dbReference>
<dbReference type="PANTHER" id="PTHR22572">
    <property type="entry name" value="SUGAR-1-PHOSPHATE GUANYL TRANSFERASE"/>
    <property type="match status" value="1"/>
</dbReference>
<reference evidence="2 3" key="1">
    <citation type="submission" date="2019-01" db="EMBL/GenBank/DDBJ databases">
        <title>Insights into ecological role of a new deltaproteobacterial order Candidatus Sinidesulfobacterales (Sva0485) by metagenomics and metatranscriptomics.</title>
        <authorList>
            <person name="Tan S."/>
            <person name="Liu J."/>
            <person name="Fang Y."/>
            <person name="Hedlund B.P."/>
            <person name="Lian Z.H."/>
            <person name="Huang L.Y."/>
            <person name="Li J.T."/>
            <person name="Huang L.N."/>
            <person name="Li W.J."/>
            <person name="Jiang H.C."/>
            <person name="Dong H.L."/>
            <person name="Shu W.S."/>
        </authorList>
    </citation>
    <scope>NUCLEOTIDE SEQUENCE [LARGE SCALE GENOMIC DNA]</scope>
    <source>
        <strain evidence="2">AP3</strain>
    </source>
</reference>
<evidence type="ECO:0000313" key="2">
    <source>
        <dbReference type="EMBL" id="RZD14274.1"/>
    </source>
</evidence>
<protein>
    <submittedName>
        <fullName evidence="2">D-glycero-D-manno-heptose 1-phosphate guanosyltransferase</fullName>
    </submittedName>
</protein>
<evidence type="ECO:0000313" key="3">
    <source>
        <dbReference type="Proteomes" id="UP000320813"/>
    </source>
</evidence>
<dbReference type="InterPro" id="IPR005835">
    <property type="entry name" value="NTP_transferase_dom"/>
</dbReference>
<dbReference type="Pfam" id="PF00483">
    <property type="entry name" value="NTP_transferase"/>
    <property type="match status" value="1"/>
</dbReference>
<evidence type="ECO:0000259" key="1">
    <source>
        <dbReference type="Pfam" id="PF00483"/>
    </source>
</evidence>
<dbReference type="InterPro" id="IPR050486">
    <property type="entry name" value="Mannose-1P_guanyltransferase"/>
</dbReference>
<proteinExistence type="predicted"/>
<comment type="caution">
    <text evidence="2">The sequence shown here is derived from an EMBL/GenBank/DDBJ whole genome shotgun (WGS) entry which is preliminary data.</text>
</comment>
<dbReference type="SUPFAM" id="SSF53448">
    <property type="entry name" value="Nucleotide-diphospho-sugar transferases"/>
    <property type="match status" value="1"/>
</dbReference>